<dbReference type="Gene3D" id="3.60.15.10">
    <property type="entry name" value="Ribonuclease Z/Hydroxyacylglutathione hydrolase-like"/>
    <property type="match status" value="1"/>
</dbReference>
<dbReference type="InterPro" id="IPR036866">
    <property type="entry name" value="RibonucZ/Hydroxyglut_hydro"/>
</dbReference>
<dbReference type="InterPro" id="IPR050855">
    <property type="entry name" value="NDM-1-like"/>
</dbReference>
<gene>
    <name evidence="2" type="ORF">FAK_27390</name>
</gene>
<dbReference type="SUPFAM" id="SSF56281">
    <property type="entry name" value="Metallo-hydrolase/oxidoreductase"/>
    <property type="match status" value="1"/>
</dbReference>
<evidence type="ECO:0000313" key="2">
    <source>
        <dbReference type="EMBL" id="BEQ15673.1"/>
    </source>
</evidence>
<dbReference type="KEGG" id="dmp:FAK_27390"/>
<feature type="domain" description="Metallo-beta-lactamase" evidence="1">
    <location>
        <begin position="20"/>
        <end position="205"/>
    </location>
</feature>
<dbReference type="RefSeq" id="WP_338600405.1">
    <property type="nucleotide sequence ID" value="NZ_AP028679.1"/>
</dbReference>
<name>A0AAU9F0S8_9BACT</name>
<protein>
    <recommendedName>
        <fullName evidence="1">Metallo-beta-lactamase domain-containing protein</fullName>
    </recommendedName>
</protein>
<keyword evidence="3" id="KW-1185">Reference proteome</keyword>
<sequence>MDPRITRLTDELFFIQRGWLNGNHLVFTGGPRTLIDTGYIRDAAETESLIAQCGLEIEQVELIVNTHAHCDHIGGNAEFQRRSGCKVALHMIERYFVDQRNDWATWWGYYRQDAAFFPTHYSLTDGEVLTLGEMNWLVLHTPGHAMGQIALYCLDTGWLVSADTLWGGDFGVLTTRVEGLDAPFRLRESLERLSRLKVQKILPGHGPILDDAPAAIQACLARVEAFIEDPRRMAQDQVRKILLYTVLMRGPLHREGLRDLLMASPWFPETAQMYFGGKMEAAFRENLDYLLERELLKLDDEERLLCTLPA</sequence>
<evidence type="ECO:0000259" key="1">
    <source>
        <dbReference type="SMART" id="SM00849"/>
    </source>
</evidence>
<dbReference type="SMART" id="SM00849">
    <property type="entry name" value="Lactamase_B"/>
    <property type="match status" value="1"/>
</dbReference>
<dbReference type="Pfam" id="PF00753">
    <property type="entry name" value="Lactamase_B"/>
    <property type="match status" value="1"/>
</dbReference>
<dbReference type="InterPro" id="IPR001279">
    <property type="entry name" value="Metallo-B-lactamas"/>
</dbReference>
<organism evidence="2 3">
    <name type="scientific">Desulfoferula mesophila</name>
    <dbReference type="NCBI Taxonomy" id="3058419"/>
    <lineage>
        <taxon>Bacteria</taxon>
        <taxon>Pseudomonadati</taxon>
        <taxon>Thermodesulfobacteriota</taxon>
        <taxon>Desulfarculia</taxon>
        <taxon>Desulfarculales</taxon>
        <taxon>Desulfarculaceae</taxon>
        <taxon>Desulfoferula</taxon>
    </lineage>
</organism>
<dbReference type="Proteomes" id="UP001366166">
    <property type="component" value="Chromosome"/>
</dbReference>
<proteinExistence type="predicted"/>
<evidence type="ECO:0000313" key="3">
    <source>
        <dbReference type="Proteomes" id="UP001366166"/>
    </source>
</evidence>
<dbReference type="CDD" id="cd06262">
    <property type="entry name" value="metallo-hydrolase-like_MBL-fold"/>
    <property type="match status" value="1"/>
</dbReference>
<accession>A0AAU9F0S8</accession>
<dbReference type="AlphaFoldDB" id="A0AAU9F0S8"/>
<dbReference type="PANTHER" id="PTHR42951">
    <property type="entry name" value="METALLO-BETA-LACTAMASE DOMAIN-CONTAINING"/>
    <property type="match status" value="1"/>
</dbReference>
<reference evidence="3" key="1">
    <citation type="journal article" date="2023" name="Arch. Microbiol.">
        <title>Desulfoferula mesophilus gen. nov. sp. nov., a mesophilic sulfate-reducing bacterium isolated from a brackish lake sediment.</title>
        <authorList>
            <person name="Watanabe T."/>
            <person name="Yabe T."/>
            <person name="Tsuji J.M."/>
            <person name="Fukui M."/>
        </authorList>
    </citation>
    <scope>NUCLEOTIDE SEQUENCE [LARGE SCALE GENOMIC DNA]</scope>
    <source>
        <strain evidence="3">12FAK</strain>
    </source>
</reference>
<dbReference type="EMBL" id="AP028679">
    <property type="protein sequence ID" value="BEQ15673.1"/>
    <property type="molecule type" value="Genomic_DNA"/>
</dbReference>